<evidence type="ECO:0008006" key="3">
    <source>
        <dbReference type="Google" id="ProtNLM"/>
    </source>
</evidence>
<reference evidence="2" key="1">
    <citation type="journal article" date="2019" name="Int. J. Syst. Evol. Microbiol.">
        <title>The Global Catalogue of Microorganisms (GCM) 10K type strain sequencing project: providing services to taxonomists for standard genome sequencing and annotation.</title>
        <authorList>
            <consortium name="The Broad Institute Genomics Platform"/>
            <consortium name="The Broad Institute Genome Sequencing Center for Infectious Disease"/>
            <person name="Wu L."/>
            <person name="Ma J."/>
        </authorList>
    </citation>
    <scope>NUCLEOTIDE SEQUENCE [LARGE SCALE GENOMIC DNA]</scope>
    <source>
        <strain evidence="2">JCM 14370</strain>
    </source>
</reference>
<dbReference type="Proteomes" id="UP000632222">
    <property type="component" value="Unassembled WGS sequence"/>
</dbReference>
<dbReference type="SUPFAM" id="SSF52540">
    <property type="entry name" value="P-loop containing nucleoside triphosphate hydrolases"/>
    <property type="match status" value="1"/>
</dbReference>
<organism evidence="1 2">
    <name type="scientific">Deinococcus roseus</name>
    <dbReference type="NCBI Taxonomy" id="392414"/>
    <lineage>
        <taxon>Bacteria</taxon>
        <taxon>Thermotogati</taxon>
        <taxon>Deinococcota</taxon>
        <taxon>Deinococci</taxon>
        <taxon>Deinococcales</taxon>
        <taxon>Deinococcaceae</taxon>
        <taxon>Deinococcus</taxon>
    </lineage>
</organism>
<comment type="caution">
    <text evidence="1">The sequence shown here is derived from an EMBL/GenBank/DDBJ whole genome shotgun (WGS) entry which is preliminary data.</text>
</comment>
<keyword evidence="2" id="KW-1185">Reference proteome</keyword>
<proteinExistence type="predicted"/>
<dbReference type="EMBL" id="BMOD01000036">
    <property type="protein sequence ID" value="GGJ56562.1"/>
    <property type="molecule type" value="Genomic_DNA"/>
</dbReference>
<protein>
    <recommendedName>
        <fullName evidence="3">Zona occludens toxin N-terminal domain-containing protein</fullName>
    </recommendedName>
</protein>
<evidence type="ECO:0000313" key="1">
    <source>
        <dbReference type="EMBL" id="GGJ56562.1"/>
    </source>
</evidence>
<dbReference type="InterPro" id="IPR027417">
    <property type="entry name" value="P-loop_NTPase"/>
</dbReference>
<name>A0ABQ2DFX0_9DEIO</name>
<accession>A0ABQ2DFX0</accession>
<sequence length="247" mass="28169">MAGGQSPVFACIGQMGSGKSHYVRELIKSYQNPTPKYLFLVVLNTSKEFSEFCAHKERFNKDRLKATYTPEALKALIQHYGSVHFEVPNFGQPLKPFLSALYQAIFELGEYEADGCRVLFVTDETPTFFNKMMYSLEANILCTESRKYGIHMVFAFQKIASTSVYTIHQMVLNAVNIWAIFPTTEVNNRKHIEATLSASIPDPGLLAMPIKDRAGPEYIVIDRLHNRMGVVRRRPDNTRFFEELRAV</sequence>
<gene>
    <name evidence="1" type="ORF">GCM10008938_48390</name>
</gene>
<evidence type="ECO:0000313" key="2">
    <source>
        <dbReference type="Proteomes" id="UP000632222"/>
    </source>
</evidence>
<dbReference type="Gene3D" id="3.40.50.300">
    <property type="entry name" value="P-loop containing nucleotide triphosphate hydrolases"/>
    <property type="match status" value="1"/>
</dbReference>
<dbReference type="RefSeq" id="WP_189008387.1">
    <property type="nucleotide sequence ID" value="NZ_BMOD01000036.1"/>
</dbReference>